<comment type="cofactor">
    <cofactor evidence="4">
        <name>Zn(2+)</name>
        <dbReference type="ChEBI" id="CHEBI:29105"/>
    </cofactor>
    <text evidence="4">Binds 1 zinc ion per subunit.</text>
</comment>
<dbReference type="InterPro" id="IPR050076">
    <property type="entry name" value="ArchSynthase1/Queuine_TRR"/>
</dbReference>
<dbReference type="PANTHER" id="PTHR46499:SF1">
    <property type="entry name" value="QUEUINE TRNA-RIBOSYLTRANSFERASE"/>
    <property type="match status" value="1"/>
</dbReference>
<feature type="binding site" evidence="4">
    <location>
        <position position="368"/>
    </location>
    <ligand>
        <name>Zn(2+)</name>
        <dbReference type="ChEBI" id="CHEBI:29105"/>
    </ligand>
</feature>
<dbReference type="GO" id="GO:0005829">
    <property type="term" value="C:cytosol"/>
    <property type="evidence" value="ECO:0007669"/>
    <property type="project" value="TreeGrafter"/>
</dbReference>
<comment type="caution">
    <text evidence="6">The sequence shown here is derived from an EMBL/GenBank/DDBJ whole genome shotgun (WGS) entry which is preliminary data.</text>
</comment>
<dbReference type="GO" id="GO:0008616">
    <property type="term" value="P:tRNA queuosine(34) biosynthetic process"/>
    <property type="evidence" value="ECO:0007669"/>
    <property type="project" value="UniProtKB-UniRule"/>
</dbReference>
<feature type="region of interest" description="RNA binding; important for wobble base 34 recognition" evidence="4">
    <location>
        <begin position="304"/>
        <end position="308"/>
    </location>
</feature>
<dbReference type="Proteomes" id="UP000231333">
    <property type="component" value="Unassembled WGS sequence"/>
</dbReference>
<dbReference type="InterPro" id="IPR002616">
    <property type="entry name" value="tRNA_ribo_trans-like"/>
</dbReference>
<dbReference type="NCBIfam" id="TIGR00430">
    <property type="entry name" value="Q_tRNA_tgt"/>
    <property type="match status" value="1"/>
</dbReference>
<feature type="domain" description="tRNA-guanine(15) transglycosylase-like" evidence="5">
    <location>
        <begin position="18"/>
        <end position="400"/>
    </location>
</feature>
<comment type="subunit">
    <text evidence="4">Homodimer. Within each dimer, one monomer is responsible for RNA recognition and catalysis, while the other monomer binds to the replacement base PreQ1.</text>
</comment>
<comment type="function">
    <text evidence="4">Catalyzes the base-exchange of a guanine (G) residue with the queuine precursor 7-aminomethyl-7-deazaguanine (PreQ1) at position 34 (anticodon wobble position) in tRNAs with GU(N) anticodons (tRNA-Asp, -Asn, -His and -Tyr). Catalysis occurs through a double-displacement mechanism. The nucleophile active site attacks the C1' of nucleotide 34 to detach the guanine base from the RNA, forming a covalent enzyme-RNA intermediate. The proton acceptor active site deprotonates the incoming PreQ1, allowing a nucleophilic attack on the C1' of the ribose to form the product. After dissociation, two additional enzymatic reactions on the tRNA convert PreQ1 to queuine (Q), resulting in the hypermodified nucleoside queuosine (7-(((4,5-cis-dihydroxy-2-cyclopenten-1-yl)amino)methyl)-7-deazaguanosine).</text>
</comment>
<feature type="binding site" evidence="4">
    <location>
        <position position="252"/>
    </location>
    <ligand>
        <name>substrate</name>
    </ligand>
</feature>
<feature type="binding site" evidence="4">
    <location>
        <position position="225"/>
    </location>
    <ligand>
        <name>substrate</name>
    </ligand>
</feature>
<keyword evidence="4" id="KW-0862">Zinc</keyword>
<evidence type="ECO:0000256" key="4">
    <source>
        <dbReference type="HAMAP-Rule" id="MF_00168"/>
    </source>
</evidence>
<feature type="active site" description="Proton acceptor" evidence="4">
    <location>
        <position position="95"/>
    </location>
</feature>
<dbReference type="EMBL" id="PCXL01000011">
    <property type="protein sequence ID" value="PIR38326.1"/>
    <property type="molecule type" value="Genomic_DNA"/>
</dbReference>
<feature type="active site" description="Nucleophile" evidence="4">
    <location>
        <position position="299"/>
    </location>
</feature>
<dbReference type="AlphaFoldDB" id="A0A2H0QWH8"/>
<comment type="catalytic activity">
    <reaction evidence="4">
        <text>7-aminomethyl-7-carbaguanine + guanosine(34) in tRNA = 7-aminomethyl-7-carbaguanosine(34) in tRNA + guanine</text>
        <dbReference type="Rhea" id="RHEA:24104"/>
        <dbReference type="Rhea" id="RHEA-COMP:10341"/>
        <dbReference type="Rhea" id="RHEA-COMP:10342"/>
        <dbReference type="ChEBI" id="CHEBI:16235"/>
        <dbReference type="ChEBI" id="CHEBI:58703"/>
        <dbReference type="ChEBI" id="CHEBI:74269"/>
        <dbReference type="ChEBI" id="CHEBI:82833"/>
        <dbReference type="EC" id="2.4.2.29"/>
    </reaction>
</comment>
<feature type="binding site" evidence="4">
    <location>
        <position position="342"/>
    </location>
    <ligand>
        <name>Zn(2+)</name>
        <dbReference type="ChEBI" id="CHEBI:29105"/>
    </ligand>
</feature>
<organism evidence="6 7">
    <name type="scientific">Candidatus Zambryskibacteria bacterium CG10_big_fil_rev_8_21_14_0_10_42_12</name>
    <dbReference type="NCBI Taxonomy" id="1975115"/>
    <lineage>
        <taxon>Bacteria</taxon>
        <taxon>Candidatus Zambryskiibacteriota</taxon>
    </lineage>
</organism>
<gene>
    <name evidence="4 6" type="primary">tgt</name>
    <name evidence="6" type="ORF">COV34_01835</name>
</gene>
<feature type="binding site" evidence="4">
    <location>
        <position position="179"/>
    </location>
    <ligand>
        <name>substrate</name>
    </ligand>
</feature>
<dbReference type="GO" id="GO:0046872">
    <property type="term" value="F:metal ion binding"/>
    <property type="evidence" value="ECO:0007669"/>
    <property type="project" value="UniProtKB-KW"/>
</dbReference>
<dbReference type="Pfam" id="PF01702">
    <property type="entry name" value="TGT"/>
    <property type="match status" value="1"/>
</dbReference>
<feature type="binding site" evidence="4">
    <location>
        <position position="339"/>
    </location>
    <ligand>
        <name>Zn(2+)</name>
        <dbReference type="ChEBI" id="CHEBI:29105"/>
    </ligand>
</feature>
<evidence type="ECO:0000256" key="2">
    <source>
        <dbReference type="ARBA" id="ARBA00022679"/>
    </source>
</evidence>
<dbReference type="EC" id="2.4.2.29" evidence="4"/>
<keyword evidence="1 4" id="KW-0328">Glycosyltransferase</keyword>
<evidence type="ECO:0000259" key="5">
    <source>
        <dbReference type="Pfam" id="PF01702"/>
    </source>
</evidence>
<protein>
    <recommendedName>
        <fullName evidence="4">Queuine tRNA-ribosyltransferase</fullName>
        <ecNumber evidence="4">2.4.2.29</ecNumber>
    </recommendedName>
    <alternativeName>
        <fullName evidence="4">Guanine insertion enzyme</fullName>
    </alternativeName>
    <alternativeName>
        <fullName evidence="4">tRNA-guanine transglycosylase</fullName>
    </alternativeName>
</protein>
<name>A0A2H0QWH8_9BACT</name>
<comment type="similarity">
    <text evidence="4">Belongs to the queuine tRNA-ribosyltransferase family.</text>
</comment>
<evidence type="ECO:0000313" key="6">
    <source>
        <dbReference type="EMBL" id="PIR38326.1"/>
    </source>
</evidence>
<keyword evidence="4" id="KW-0671">Queuosine biosynthesis</keyword>
<dbReference type="CDD" id="cd00636">
    <property type="entry name" value="TroA-like"/>
    <property type="match status" value="1"/>
</dbReference>
<keyword evidence="3 4" id="KW-0819">tRNA processing</keyword>
<feature type="binding site" evidence="4">
    <location>
        <position position="337"/>
    </location>
    <ligand>
        <name>Zn(2+)</name>
        <dbReference type="ChEBI" id="CHEBI:29105"/>
    </ligand>
</feature>
<keyword evidence="4" id="KW-0479">Metal-binding</keyword>
<feature type="binding site" evidence="4">
    <location>
        <begin position="95"/>
        <end position="99"/>
    </location>
    <ligand>
        <name>substrate</name>
    </ligand>
</feature>
<sequence>MSQPISFTKTKDIPDALGRAGIIHTQHGDIETPAFVTVGTKATVKSLTPEQVKDLGAQVVLANTYHLYLEPGDEIVKEAGGLHAFMNWKGPTITDSGGFQVFSLGEALGKGVSKVATGEAVTDAGDVARTDEFTNKRAKIDEEGVTFVSHKDGKKHRMTPEDSMRIQHNIGADIMFAFDECTSPHAKKEYQKEAMERTHRWAERCIAYHKESGQDKTQGLFAVVQGGRFEELRKESAKVLSEMDFAGFGVGGSFVKEDMDTAVGWVNEILPADKPRHLLGIGEPLDILKGVEQGCDTFDCVAATRMARNGGVYIDGGKINLLNAQFKKDFTPIMDTCDCYTCAHYTRAYIAHLFRAKEMLAATLASIHNLRFIIRFTDEIRESIKEGTFTEHKKEILQKYGLL</sequence>
<proteinExistence type="inferred from homology"/>
<dbReference type="GO" id="GO:0008479">
    <property type="term" value="F:tRNA-guanosine(34) queuine transglycosylase activity"/>
    <property type="evidence" value="ECO:0007669"/>
    <property type="project" value="UniProtKB-UniRule"/>
</dbReference>
<accession>A0A2H0QWH8</accession>
<dbReference type="Gene3D" id="3.20.20.105">
    <property type="entry name" value="Queuine tRNA-ribosyltransferase-like"/>
    <property type="match status" value="1"/>
</dbReference>
<dbReference type="SUPFAM" id="SSF51713">
    <property type="entry name" value="tRNA-guanine transglycosylase"/>
    <property type="match status" value="1"/>
</dbReference>
<evidence type="ECO:0000313" key="7">
    <source>
        <dbReference type="Proteomes" id="UP000231333"/>
    </source>
</evidence>
<dbReference type="PANTHER" id="PTHR46499">
    <property type="entry name" value="QUEUINE TRNA-RIBOSYLTRANSFERASE"/>
    <property type="match status" value="1"/>
</dbReference>
<dbReference type="UniPathway" id="UPA00392"/>
<feature type="region of interest" description="RNA binding" evidence="4">
    <location>
        <begin position="280"/>
        <end position="286"/>
    </location>
</feature>
<comment type="pathway">
    <text evidence="4">tRNA modification; tRNA-queuosine biosynthesis.</text>
</comment>
<dbReference type="NCBIfam" id="TIGR00449">
    <property type="entry name" value="tgt_general"/>
    <property type="match status" value="1"/>
</dbReference>
<evidence type="ECO:0000256" key="1">
    <source>
        <dbReference type="ARBA" id="ARBA00022676"/>
    </source>
</evidence>
<evidence type="ECO:0000256" key="3">
    <source>
        <dbReference type="ARBA" id="ARBA00022694"/>
    </source>
</evidence>
<dbReference type="InterPro" id="IPR004803">
    <property type="entry name" value="TGT"/>
</dbReference>
<dbReference type="InterPro" id="IPR036511">
    <property type="entry name" value="TGT-like_sf"/>
</dbReference>
<reference evidence="6 7" key="1">
    <citation type="submission" date="2017-09" db="EMBL/GenBank/DDBJ databases">
        <title>Depth-based differentiation of microbial function through sediment-hosted aquifers and enrichment of novel symbionts in the deep terrestrial subsurface.</title>
        <authorList>
            <person name="Probst A.J."/>
            <person name="Ladd B."/>
            <person name="Jarett J.K."/>
            <person name="Geller-Mcgrath D.E."/>
            <person name="Sieber C.M."/>
            <person name="Emerson J.B."/>
            <person name="Anantharaman K."/>
            <person name="Thomas B.C."/>
            <person name="Malmstrom R."/>
            <person name="Stieglmeier M."/>
            <person name="Klingl A."/>
            <person name="Woyke T."/>
            <person name="Ryan C.M."/>
            <person name="Banfield J.F."/>
        </authorList>
    </citation>
    <scope>NUCLEOTIDE SEQUENCE [LARGE SCALE GENOMIC DNA]</scope>
    <source>
        <strain evidence="6">CG10_big_fil_rev_8_21_14_0_10_42_12</strain>
    </source>
</reference>
<dbReference type="HAMAP" id="MF_00168">
    <property type="entry name" value="Q_tRNA_Tgt"/>
    <property type="match status" value="1"/>
</dbReference>
<keyword evidence="2 4" id="KW-0808">Transferase</keyword>